<organism evidence="14">
    <name type="scientific">Liposcelis bostrychophila</name>
    <name type="common">Booklouse</name>
    <dbReference type="NCBI Taxonomy" id="185214"/>
    <lineage>
        <taxon>Eukaryota</taxon>
        <taxon>Metazoa</taxon>
        <taxon>Ecdysozoa</taxon>
        <taxon>Arthropoda</taxon>
        <taxon>Hexapoda</taxon>
        <taxon>Insecta</taxon>
        <taxon>Pterygota</taxon>
        <taxon>Neoptera</taxon>
        <taxon>Paraneoptera</taxon>
        <taxon>Psocodea</taxon>
        <taxon>Troctomorpha</taxon>
        <taxon>Liposcelidetae</taxon>
        <taxon>Liposcelididae</taxon>
        <taxon>Liposcelis</taxon>
    </lineage>
</organism>
<evidence type="ECO:0000256" key="8">
    <source>
        <dbReference type="ARBA" id="ARBA00022848"/>
    </source>
</evidence>
<protein>
    <submittedName>
        <fullName evidence="14">CYP4CD1</fullName>
    </submittedName>
</protein>
<keyword evidence="9 13" id="KW-0560">Oxidoreductase</keyword>
<dbReference type="GO" id="GO:0005506">
    <property type="term" value="F:iron ion binding"/>
    <property type="evidence" value="ECO:0007669"/>
    <property type="project" value="InterPro"/>
</dbReference>
<dbReference type="InterPro" id="IPR017972">
    <property type="entry name" value="Cyt_P450_CS"/>
</dbReference>
<keyword evidence="6 12" id="KW-0479">Metal-binding</keyword>
<dbReference type="PRINTS" id="PR00463">
    <property type="entry name" value="EP450I"/>
</dbReference>
<dbReference type="AlphaFoldDB" id="B6DEP2"/>
<name>B6DEP2_LIPBO</name>
<evidence type="ECO:0000256" key="5">
    <source>
        <dbReference type="ARBA" id="ARBA00022617"/>
    </source>
</evidence>
<evidence type="ECO:0000256" key="6">
    <source>
        <dbReference type="ARBA" id="ARBA00022723"/>
    </source>
</evidence>
<dbReference type="GO" id="GO:0020037">
    <property type="term" value="F:heme binding"/>
    <property type="evidence" value="ECO:0007669"/>
    <property type="project" value="InterPro"/>
</dbReference>
<dbReference type="CDD" id="cd20628">
    <property type="entry name" value="CYP4"/>
    <property type="match status" value="1"/>
</dbReference>
<dbReference type="InterPro" id="IPR001128">
    <property type="entry name" value="Cyt_P450"/>
</dbReference>
<accession>B6DEP2</accession>
<dbReference type="Gene3D" id="1.10.630.10">
    <property type="entry name" value="Cytochrome P450"/>
    <property type="match status" value="1"/>
</dbReference>
<dbReference type="EMBL" id="EU979551">
    <property type="protein sequence ID" value="ACI25370.2"/>
    <property type="molecule type" value="mRNA"/>
</dbReference>
<keyword evidence="7" id="KW-0256">Endoplasmic reticulum</keyword>
<evidence type="ECO:0000256" key="13">
    <source>
        <dbReference type="RuleBase" id="RU000461"/>
    </source>
</evidence>
<evidence type="ECO:0000256" key="1">
    <source>
        <dbReference type="ARBA" id="ARBA00001971"/>
    </source>
</evidence>
<keyword evidence="10 12" id="KW-0408">Iron</keyword>
<evidence type="ECO:0000256" key="9">
    <source>
        <dbReference type="ARBA" id="ARBA00023002"/>
    </source>
</evidence>
<dbReference type="SUPFAM" id="SSF48264">
    <property type="entry name" value="Cytochrome P450"/>
    <property type="match status" value="1"/>
</dbReference>
<dbReference type="PANTHER" id="PTHR24291">
    <property type="entry name" value="CYTOCHROME P450 FAMILY 4"/>
    <property type="match status" value="1"/>
</dbReference>
<evidence type="ECO:0000256" key="2">
    <source>
        <dbReference type="ARBA" id="ARBA00004174"/>
    </source>
</evidence>
<evidence type="ECO:0000256" key="7">
    <source>
        <dbReference type="ARBA" id="ARBA00022824"/>
    </source>
</evidence>
<dbReference type="PRINTS" id="PR00385">
    <property type="entry name" value="P450"/>
</dbReference>
<comment type="cofactor">
    <cofactor evidence="1 12">
        <name>heme</name>
        <dbReference type="ChEBI" id="CHEBI:30413"/>
    </cofactor>
</comment>
<evidence type="ECO:0000256" key="3">
    <source>
        <dbReference type="ARBA" id="ARBA00004406"/>
    </source>
</evidence>
<dbReference type="Pfam" id="PF00067">
    <property type="entry name" value="p450"/>
    <property type="match status" value="1"/>
</dbReference>
<evidence type="ECO:0000313" key="14">
    <source>
        <dbReference type="EMBL" id="ACI25370.2"/>
    </source>
</evidence>
<reference evidence="14" key="2">
    <citation type="submission" date="2012-08" db="EMBL/GenBank/DDBJ databases">
        <title>Molecular cloning and sequence analysis of CYP4 gene from Liposcelis bostrychophila.</title>
        <authorList>
            <person name="Jiang H."/>
            <person name="Wang J."/>
            <person name="Tang P."/>
            <person name="Xu Y."/>
            <person name="An F."/>
        </authorList>
    </citation>
    <scope>NUCLEOTIDE SEQUENCE</scope>
</reference>
<dbReference type="PROSITE" id="PS00086">
    <property type="entry name" value="CYTOCHROME_P450"/>
    <property type="match status" value="1"/>
</dbReference>
<keyword evidence="5 12" id="KW-0349">Heme</keyword>
<reference evidence="14" key="1">
    <citation type="journal article" date="2012" name="J. Econ. Entomol.">
        <title>Transcription and induction profiles of three novel P450 genes in Liposcelis bostrychophila (Psocoptera: Liposcelididae).</title>
        <authorList>
            <person name="Jiang H.B."/>
            <person name="Dou W."/>
            <person name="Tang P.A."/>
            <person name="Wang J.J."/>
        </authorList>
    </citation>
    <scope>NUCLEOTIDE SEQUENCE</scope>
</reference>
<comment type="subcellular location">
    <subcellularLocation>
        <location evidence="3">Endoplasmic reticulum membrane</location>
        <topology evidence="3">Peripheral membrane protein</topology>
    </subcellularLocation>
    <subcellularLocation>
        <location evidence="2">Microsome membrane</location>
        <topology evidence="2">Peripheral membrane protein</topology>
    </subcellularLocation>
</comment>
<keyword evidence="11 13" id="KW-0503">Monooxygenase</keyword>
<dbReference type="PANTHER" id="PTHR24291:SF187">
    <property type="entry name" value="CYTOCHROME P450 4AE1-RELATED"/>
    <property type="match status" value="1"/>
</dbReference>
<proteinExistence type="evidence at transcript level"/>
<dbReference type="InterPro" id="IPR036396">
    <property type="entry name" value="Cyt_P450_sf"/>
</dbReference>
<evidence type="ECO:0000256" key="12">
    <source>
        <dbReference type="PIRSR" id="PIRSR602401-1"/>
    </source>
</evidence>
<keyword evidence="8" id="KW-0492">Microsome</keyword>
<dbReference type="FunFam" id="1.10.630.10:FF:000182">
    <property type="entry name" value="Cytochrome P450 3A4"/>
    <property type="match status" value="1"/>
</dbReference>
<dbReference type="InterPro" id="IPR002401">
    <property type="entry name" value="Cyt_P450_E_grp-I"/>
</dbReference>
<dbReference type="GO" id="GO:0005789">
    <property type="term" value="C:endoplasmic reticulum membrane"/>
    <property type="evidence" value="ECO:0007669"/>
    <property type="project" value="UniProtKB-SubCell"/>
</dbReference>
<dbReference type="GO" id="GO:0016705">
    <property type="term" value="F:oxidoreductase activity, acting on paired donors, with incorporation or reduction of molecular oxygen"/>
    <property type="evidence" value="ECO:0007669"/>
    <property type="project" value="InterPro"/>
</dbReference>
<comment type="similarity">
    <text evidence="4 13">Belongs to the cytochrome P450 family.</text>
</comment>
<sequence length="512" mass="59709">MVLHGLFVTFVCATLIYVLERIIHRRVYKAEKQFDGPPGYWFFGNSFDFINKSSKEIFDQVVENLKTYGNGRFYKIRIMHRLGIACSDHRDMEVILGSNTLIDKGVHYHFILPWIGFGPLTSNGSRWRKHRKIITPTFHFKILEQFIDVFNKNGAIMCEKMEKEVNGEPFNVYNYVNLAALDNIFESAMGINMNVQKNSETTYVRAIKEMCNVVNKRVFWWILRIYPIFRLSKYYKMQTDALNVLHSTTVNIIEQRKKELAVRKKLEKDDEKDEEIEFYQKKRMAFLDLLLESAEASNISDEDIRQEVDTFMFEGHDTISSGLSFALWALANNPDVQQKVYEEQMEIFGDSNRPPTFNDLQNMKYLERTLKESQRLFPSVPMITRKLNEDVDLPGGYHLPKGTNVGMIIYSLHRDPKVWPNPEKFDPDNFTPDAIQGRNPYSYVPFSAGPRNCIGQKFAMLEMKSTVSKVVRQYKLLPSPYEKHKLQLTSELVLMSLSGVHVKIQRRSNSFS</sequence>
<evidence type="ECO:0000256" key="10">
    <source>
        <dbReference type="ARBA" id="ARBA00023004"/>
    </source>
</evidence>
<feature type="binding site" description="axial binding residue" evidence="12">
    <location>
        <position position="453"/>
    </location>
    <ligand>
        <name>heme</name>
        <dbReference type="ChEBI" id="CHEBI:30413"/>
    </ligand>
    <ligandPart>
        <name>Fe</name>
        <dbReference type="ChEBI" id="CHEBI:18248"/>
    </ligandPart>
</feature>
<dbReference type="GO" id="GO:0004497">
    <property type="term" value="F:monooxygenase activity"/>
    <property type="evidence" value="ECO:0007669"/>
    <property type="project" value="UniProtKB-KW"/>
</dbReference>
<evidence type="ECO:0000256" key="4">
    <source>
        <dbReference type="ARBA" id="ARBA00010617"/>
    </source>
</evidence>
<dbReference type="InterPro" id="IPR050196">
    <property type="entry name" value="Cytochrome_P450_Monoox"/>
</dbReference>
<evidence type="ECO:0000256" key="11">
    <source>
        <dbReference type="ARBA" id="ARBA00023033"/>
    </source>
</evidence>